<evidence type="ECO:0000256" key="2">
    <source>
        <dbReference type="ARBA" id="ARBA00022679"/>
    </source>
</evidence>
<dbReference type="InterPro" id="IPR045074">
    <property type="entry name" value="GST_C_Tau"/>
</dbReference>
<keyword evidence="2" id="KW-0808">Transferase</keyword>
<comment type="caution">
    <text evidence="7">The sequence shown here is derived from an EMBL/GenBank/DDBJ whole genome shotgun (WGS) entry which is preliminary data.</text>
</comment>
<dbReference type="FunFam" id="3.40.30.10:FF:000014">
    <property type="entry name" value="Tau class glutathione S-transferase"/>
    <property type="match status" value="1"/>
</dbReference>
<dbReference type="PANTHER" id="PTHR11260:SF781">
    <property type="entry name" value="GLUTATHIONE S-TRANSFERASE U19"/>
    <property type="match status" value="1"/>
</dbReference>
<dbReference type="EMBL" id="JAHRHJ020000001">
    <property type="protein sequence ID" value="KAH9328644.1"/>
    <property type="molecule type" value="Genomic_DNA"/>
</dbReference>
<dbReference type="GO" id="GO:0004364">
    <property type="term" value="F:glutathione transferase activity"/>
    <property type="evidence" value="ECO:0007669"/>
    <property type="project" value="UniProtKB-EC"/>
</dbReference>
<dbReference type="OMA" id="KYEYKET"/>
<name>A0AA38GS63_TAXCH</name>
<dbReference type="Pfam" id="PF02798">
    <property type="entry name" value="GST_N"/>
    <property type="match status" value="1"/>
</dbReference>
<dbReference type="Proteomes" id="UP000824469">
    <property type="component" value="Unassembled WGS sequence"/>
</dbReference>
<dbReference type="SFLD" id="SFLDG00358">
    <property type="entry name" value="Main_(cytGST)"/>
    <property type="match status" value="1"/>
</dbReference>
<dbReference type="InterPro" id="IPR004045">
    <property type="entry name" value="Glutathione_S-Trfase_N"/>
</dbReference>
<dbReference type="GO" id="GO:0005737">
    <property type="term" value="C:cytoplasm"/>
    <property type="evidence" value="ECO:0007669"/>
    <property type="project" value="TreeGrafter"/>
</dbReference>
<protein>
    <recommendedName>
        <fullName evidence="1">glutathione transferase</fullName>
        <ecNumber evidence="1">2.5.1.18</ecNumber>
    </recommendedName>
</protein>
<dbReference type="PROSITE" id="PS50404">
    <property type="entry name" value="GST_NTER"/>
    <property type="match status" value="1"/>
</dbReference>
<dbReference type="Pfam" id="PF00043">
    <property type="entry name" value="GST_C"/>
    <property type="match status" value="1"/>
</dbReference>
<dbReference type="Gene3D" id="1.20.1050.10">
    <property type="match status" value="1"/>
</dbReference>
<evidence type="ECO:0000256" key="4">
    <source>
        <dbReference type="RuleBase" id="RU003494"/>
    </source>
</evidence>
<dbReference type="Gene3D" id="3.40.30.10">
    <property type="entry name" value="Glutaredoxin"/>
    <property type="match status" value="1"/>
</dbReference>
<dbReference type="SUPFAM" id="SSF52833">
    <property type="entry name" value="Thioredoxin-like"/>
    <property type="match status" value="1"/>
</dbReference>
<accession>A0AA38GS63</accession>
<evidence type="ECO:0000313" key="7">
    <source>
        <dbReference type="EMBL" id="KAH9328644.1"/>
    </source>
</evidence>
<dbReference type="InterPro" id="IPR010987">
    <property type="entry name" value="Glutathione-S-Trfase_C-like"/>
</dbReference>
<dbReference type="InterPro" id="IPR036282">
    <property type="entry name" value="Glutathione-S-Trfase_C_sf"/>
</dbReference>
<dbReference type="AlphaFoldDB" id="A0AA38GS63"/>
<feature type="domain" description="GST C-terminal" evidence="6">
    <location>
        <begin position="99"/>
        <end position="221"/>
    </location>
</feature>
<reference evidence="7 8" key="1">
    <citation type="journal article" date="2021" name="Nat. Plants">
        <title>The Taxus genome provides insights into paclitaxel biosynthesis.</title>
        <authorList>
            <person name="Xiong X."/>
            <person name="Gou J."/>
            <person name="Liao Q."/>
            <person name="Li Y."/>
            <person name="Zhou Q."/>
            <person name="Bi G."/>
            <person name="Li C."/>
            <person name="Du R."/>
            <person name="Wang X."/>
            <person name="Sun T."/>
            <person name="Guo L."/>
            <person name="Liang H."/>
            <person name="Lu P."/>
            <person name="Wu Y."/>
            <person name="Zhang Z."/>
            <person name="Ro D.K."/>
            <person name="Shang Y."/>
            <person name="Huang S."/>
            <person name="Yan J."/>
        </authorList>
    </citation>
    <scope>NUCLEOTIDE SEQUENCE [LARGE SCALE GENOMIC DNA]</scope>
    <source>
        <strain evidence="7">Ta-2019</strain>
    </source>
</reference>
<dbReference type="InterPro" id="IPR045073">
    <property type="entry name" value="Omega/Tau-like"/>
</dbReference>
<dbReference type="SFLD" id="SFLDS00019">
    <property type="entry name" value="Glutathione_Transferase_(cytos"/>
    <property type="match status" value="1"/>
</dbReference>
<proteinExistence type="inferred from homology"/>
<dbReference type="InterPro" id="IPR040079">
    <property type="entry name" value="Glutathione_S-Trfase"/>
</dbReference>
<comment type="similarity">
    <text evidence="4">Belongs to the GST superfamily.</text>
</comment>
<evidence type="ECO:0000259" key="5">
    <source>
        <dbReference type="PROSITE" id="PS50404"/>
    </source>
</evidence>
<organism evidence="7 8">
    <name type="scientific">Taxus chinensis</name>
    <name type="common">Chinese yew</name>
    <name type="synonym">Taxus wallichiana var. chinensis</name>
    <dbReference type="NCBI Taxonomy" id="29808"/>
    <lineage>
        <taxon>Eukaryota</taxon>
        <taxon>Viridiplantae</taxon>
        <taxon>Streptophyta</taxon>
        <taxon>Embryophyta</taxon>
        <taxon>Tracheophyta</taxon>
        <taxon>Spermatophyta</taxon>
        <taxon>Pinopsida</taxon>
        <taxon>Pinidae</taxon>
        <taxon>Conifers II</taxon>
        <taxon>Cupressales</taxon>
        <taxon>Taxaceae</taxon>
        <taxon>Taxus</taxon>
    </lineage>
</organism>
<dbReference type="InterPro" id="IPR004046">
    <property type="entry name" value="GST_C"/>
</dbReference>
<gene>
    <name evidence="7" type="ORF">KI387_000752</name>
</gene>
<dbReference type="PROSITE" id="PS50405">
    <property type="entry name" value="GST_CTER"/>
    <property type="match status" value="1"/>
</dbReference>
<dbReference type="InterPro" id="IPR036249">
    <property type="entry name" value="Thioredoxin-like_sf"/>
</dbReference>
<evidence type="ECO:0000256" key="3">
    <source>
        <dbReference type="ARBA" id="ARBA00047960"/>
    </source>
</evidence>
<sequence length="230" mass="26282">MATLREEDEGKQSIKLLTLWASPYGMRALIGLEEKGIHYESVEQNLQNKSPLLLQMNPIHKKVPVLIHGGRPVAESLILLQYIDETWPSSNSTAFLPCDPYDRAIARFWADFLDNKVCYPGMQIFRTKGEEQDAAKAEFLQNLLLAEGELNGKDYFGGDKFGLVDIALIPFISWFHTFESLGKFKISLEEKYPNITAWRKRCLERASVNKALPPPEKVLEFAIQIRKRVL</sequence>
<feature type="domain" description="GST N-terminal" evidence="5">
    <location>
        <begin position="12"/>
        <end position="91"/>
    </location>
</feature>
<dbReference type="SFLD" id="SFLDG01152">
    <property type="entry name" value="Main.3:_Omega-_and_Tau-like"/>
    <property type="match status" value="1"/>
</dbReference>
<dbReference type="CDD" id="cd03185">
    <property type="entry name" value="GST_C_Tau"/>
    <property type="match status" value="1"/>
</dbReference>
<dbReference type="PANTHER" id="PTHR11260">
    <property type="entry name" value="GLUTATHIONE S-TRANSFERASE, GST, SUPERFAMILY, GST DOMAIN CONTAINING"/>
    <property type="match status" value="1"/>
</dbReference>
<feature type="non-terminal residue" evidence="7">
    <location>
        <position position="230"/>
    </location>
</feature>
<evidence type="ECO:0000256" key="1">
    <source>
        <dbReference type="ARBA" id="ARBA00012452"/>
    </source>
</evidence>
<dbReference type="SUPFAM" id="SSF47616">
    <property type="entry name" value="GST C-terminal domain-like"/>
    <property type="match status" value="1"/>
</dbReference>
<evidence type="ECO:0000259" key="6">
    <source>
        <dbReference type="PROSITE" id="PS50405"/>
    </source>
</evidence>
<dbReference type="GO" id="GO:0006749">
    <property type="term" value="P:glutathione metabolic process"/>
    <property type="evidence" value="ECO:0007669"/>
    <property type="project" value="InterPro"/>
</dbReference>
<keyword evidence="8" id="KW-1185">Reference proteome</keyword>
<dbReference type="CDD" id="cd03058">
    <property type="entry name" value="GST_N_Tau"/>
    <property type="match status" value="1"/>
</dbReference>
<dbReference type="EC" id="2.5.1.18" evidence="1"/>
<evidence type="ECO:0000313" key="8">
    <source>
        <dbReference type="Proteomes" id="UP000824469"/>
    </source>
</evidence>
<comment type="catalytic activity">
    <reaction evidence="3">
        <text>RX + glutathione = an S-substituted glutathione + a halide anion + H(+)</text>
        <dbReference type="Rhea" id="RHEA:16437"/>
        <dbReference type="ChEBI" id="CHEBI:15378"/>
        <dbReference type="ChEBI" id="CHEBI:16042"/>
        <dbReference type="ChEBI" id="CHEBI:17792"/>
        <dbReference type="ChEBI" id="CHEBI:57925"/>
        <dbReference type="ChEBI" id="CHEBI:90779"/>
        <dbReference type="EC" id="2.5.1.18"/>
    </reaction>
</comment>